<dbReference type="PROSITE" id="PS50237">
    <property type="entry name" value="HECT"/>
    <property type="match status" value="1"/>
</dbReference>
<dbReference type="PANTHER" id="PTHR11254:SF440">
    <property type="entry name" value="E3 UBIQUITIN-PROTEIN LIGASE NEDD-4"/>
    <property type="match status" value="1"/>
</dbReference>
<keyword evidence="4" id="KW-0808">Transferase</keyword>
<dbReference type="Gene3D" id="3.30.2410.10">
    <property type="entry name" value="Hect, E3 ligase catalytic domain"/>
    <property type="match status" value="1"/>
</dbReference>
<feature type="domain" description="HECT" evidence="7">
    <location>
        <begin position="26"/>
        <end position="219"/>
    </location>
</feature>
<dbReference type="InterPro" id="IPR000569">
    <property type="entry name" value="HECT_dom"/>
</dbReference>
<gene>
    <name evidence="8" type="ORF">EZS28_032477</name>
</gene>
<evidence type="ECO:0000256" key="5">
    <source>
        <dbReference type="ARBA" id="ARBA00022786"/>
    </source>
</evidence>
<dbReference type="OrthoDB" id="8068875at2759"/>
<evidence type="ECO:0000256" key="6">
    <source>
        <dbReference type="PROSITE-ProRule" id="PRU00104"/>
    </source>
</evidence>
<reference evidence="8 9" key="1">
    <citation type="submission" date="2019-03" db="EMBL/GenBank/DDBJ databases">
        <title>Single cell metagenomics reveals metabolic interactions within the superorganism composed of flagellate Streblomastix strix and complex community of Bacteroidetes bacteria on its surface.</title>
        <authorList>
            <person name="Treitli S.C."/>
            <person name="Kolisko M."/>
            <person name="Husnik F."/>
            <person name="Keeling P."/>
            <person name="Hampl V."/>
        </authorList>
    </citation>
    <scope>NUCLEOTIDE SEQUENCE [LARGE SCALE GENOMIC DNA]</scope>
    <source>
        <strain evidence="8">ST1C</strain>
    </source>
</reference>
<dbReference type="GO" id="GO:0006511">
    <property type="term" value="P:ubiquitin-dependent protein catabolic process"/>
    <property type="evidence" value="ECO:0007669"/>
    <property type="project" value="TreeGrafter"/>
</dbReference>
<evidence type="ECO:0000259" key="7">
    <source>
        <dbReference type="PROSITE" id="PS50237"/>
    </source>
</evidence>
<dbReference type="GO" id="GO:0016567">
    <property type="term" value="P:protein ubiquitination"/>
    <property type="evidence" value="ECO:0007669"/>
    <property type="project" value="TreeGrafter"/>
</dbReference>
<sequence length="316" mass="37419">MTAVPKYSEELKLTFEITVEEEGKDQTGEQLTFELKENGRNIDLSAENHVDFIELYSKRKIFGSEKAQKQRAALFQGFRESIPYEYLFSDHTFVYQSEDQENNINKVDHQMIHQYKEIITPTQLTPSEVDDIVCGELNIDVSDWERNTHHQGIEGQQNINLITWFWEIVNSMTDEQRRDLLQFGTGARNVPIRGFSRLSQIAGRKSFTIRWKSCIDQRLINIIHWLTRECMKEIHEFRILNEAERNLHEMLNQRQQQRMEIFDNYENRIDQYINVLRIEAGRYESIIKSFGEKQGKTDEEDSQLDTYVSLNGLCNY</sequence>
<evidence type="ECO:0000313" key="8">
    <source>
        <dbReference type="EMBL" id="KAA6371996.1"/>
    </source>
</evidence>
<evidence type="ECO:0000256" key="1">
    <source>
        <dbReference type="ARBA" id="ARBA00000885"/>
    </source>
</evidence>
<dbReference type="InterPro" id="IPR050409">
    <property type="entry name" value="E3_ubiq-protein_ligase"/>
</dbReference>
<dbReference type="SUPFAM" id="SSF56204">
    <property type="entry name" value="Hect, E3 ligase catalytic domain"/>
    <property type="match status" value="2"/>
</dbReference>
<dbReference type="PANTHER" id="PTHR11254">
    <property type="entry name" value="HECT DOMAIN UBIQUITIN-PROTEIN LIGASE"/>
    <property type="match status" value="1"/>
</dbReference>
<evidence type="ECO:0000256" key="3">
    <source>
        <dbReference type="ARBA" id="ARBA00012485"/>
    </source>
</evidence>
<dbReference type="Gene3D" id="3.30.2160.10">
    <property type="entry name" value="Hect, E3 ligase catalytic domain"/>
    <property type="match status" value="1"/>
</dbReference>
<organism evidence="8 9">
    <name type="scientific">Streblomastix strix</name>
    <dbReference type="NCBI Taxonomy" id="222440"/>
    <lineage>
        <taxon>Eukaryota</taxon>
        <taxon>Metamonada</taxon>
        <taxon>Preaxostyla</taxon>
        <taxon>Oxymonadida</taxon>
        <taxon>Streblomastigidae</taxon>
        <taxon>Streblomastix</taxon>
    </lineage>
</organism>
<dbReference type="Gene3D" id="3.90.1750.10">
    <property type="entry name" value="Hect, E3 ligase catalytic domains"/>
    <property type="match status" value="1"/>
</dbReference>
<dbReference type="Pfam" id="PF00632">
    <property type="entry name" value="HECT"/>
    <property type="match status" value="2"/>
</dbReference>
<dbReference type="GO" id="GO:0061630">
    <property type="term" value="F:ubiquitin protein ligase activity"/>
    <property type="evidence" value="ECO:0007669"/>
    <property type="project" value="UniProtKB-EC"/>
</dbReference>
<comment type="catalytic activity">
    <reaction evidence="1">
        <text>S-ubiquitinyl-[E2 ubiquitin-conjugating enzyme]-L-cysteine + [acceptor protein]-L-lysine = [E2 ubiquitin-conjugating enzyme]-L-cysteine + N(6)-ubiquitinyl-[acceptor protein]-L-lysine.</text>
        <dbReference type="EC" id="2.3.2.26"/>
    </reaction>
</comment>
<dbReference type="Proteomes" id="UP000324800">
    <property type="component" value="Unassembled WGS sequence"/>
</dbReference>
<evidence type="ECO:0000313" key="9">
    <source>
        <dbReference type="Proteomes" id="UP000324800"/>
    </source>
</evidence>
<dbReference type="EC" id="2.3.2.26" evidence="3"/>
<dbReference type="GO" id="GO:0005737">
    <property type="term" value="C:cytoplasm"/>
    <property type="evidence" value="ECO:0007669"/>
    <property type="project" value="TreeGrafter"/>
</dbReference>
<keyword evidence="5 6" id="KW-0833">Ubl conjugation pathway</keyword>
<comment type="caution">
    <text evidence="6">Lacks conserved residue(s) required for the propagation of feature annotation.</text>
</comment>
<dbReference type="AlphaFoldDB" id="A0A5J4UMT6"/>
<comment type="caution">
    <text evidence="8">The sequence shown here is derived from an EMBL/GenBank/DDBJ whole genome shotgun (WGS) entry which is preliminary data.</text>
</comment>
<dbReference type="EMBL" id="SNRW01013986">
    <property type="protein sequence ID" value="KAA6371996.1"/>
    <property type="molecule type" value="Genomic_DNA"/>
</dbReference>
<protein>
    <recommendedName>
        <fullName evidence="3">HECT-type E3 ubiquitin transferase</fullName>
        <ecNumber evidence="3">2.3.2.26</ecNumber>
    </recommendedName>
</protein>
<accession>A0A5J4UMT6</accession>
<dbReference type="InterPro" id="IPR035983">
    <property type="entry name" value="Hect_E3_ubiquitin_ligase"/>
</dbReference>
<evidence type="ECO:0000256" key="4">
    <source>
        <dbReference type="ARBA" id="ARBA00022679"/>
    </source>
</evidence>
<name>A0A5J4UMT6_9EUKA</name>
<evidence type="ECO:0000256" key="2">
    <source>
        <dbReference type="ARBA" id="ARBA00004906"/>
    </source>
</evidence>
<proteinExistence type="predicted"/>
<comment type="pathway">
    <text evidence="2">Protein modification; protein ubiquitination.</text>
</comment>